<reference evidence="1 2" key="1">
    <citation type="submission" date="2020-02" db="EMBL/GenBank/DDBJ databases">
        <authorList>
            <person name="Ferguson B K."/>
        </authorList>
    </citation>
    <scope>NUCLEOTIDE SEQUENCE [LARGE SCALE GENOMIC DNA]</scope>
</reference>
<feature type="non-terminal residue" evidence="1">
    <location>
        <position position="98"/>
    </location>
</feature>
<sequence>MENENSNHVFLCSDSDHTIIPILKNILISVSYYYLPTLPGTLKLQYLVSCQSPQRQVPVSLLPPQQISTPRLSVELTHRESKIPLLQLSSQTLVNYAP</sequence>
<dbReference type="EMBL" id="CADCXU010017645">
    <property type="protein sequence ID" value="CAB0006400.1"/>
    <property type="molecule type" value="Genomic_DNA"/>
</dbReference>
<evidence type="ECO:0000313" key="2">
    <source>
        <dbReference type="Proteomes" id="UP000479000"/>
    </source>
</evidence>
<dbReference type="Proteomes" id="UP000479000">
    <property type="component" value="Unassembled WGS sequence"/>
</dbReference>
<evidence type="ECO:0000313" key="1">
    <source>
        <dbReference type="EMBL" id="CAB0006400.1"/>
    </source>
</evidence>
<protein>
    <submittedName>
        <fullName evidence="1">Uncharacterized protein</fullName>
    </submittedName>
</protein>
<organism evidence="1 2">
    <name type="scientific">Nesidiocoris tenuis</name>
    <dbReference type="NCBI Taxonomy" id="355587"/>
    <lineage>
        <taxon>Eukaryota</taxon>
        <taxon>Metazoa</taxon>
        <taxon>Ecdysozoa</taxon>
        <taxon>Arthropoda</taxon>
        <taxon>Hexapoda</taxon>
        <taxon>Insecta</taxon>
        <taxon>Pterygota</taxon>
        <taxon>Neoptera</taxon>
        <taxon>Paraneoptera</taxon>
        <taxon>Hemiptera</taxon>
        <taxon>Heteroptera</taxon>
        <taxon>Panheteroptera</taxon>
        <taxon>Cimicomorpha</taxon>
        <taxon>Miridae</taxon>
        <taxon>Dicyphina</taxon>
        <taxon>Nesidiocoris</taxon>
    </lineage>
</organism>
<accession>A0A6H5GTE7</accession>
<name>A0A6H5GTE7_9HEMI</name>
<proteinExistence type="predicted"/>
<keyword evidence="2" id="KW-1185">Reference proteome</keyword>
<dbReference type="AlphaFoldDB" id="A0A6H5GTE7"/>
<gene>
    <name evidence="1" type="ORF">NTEN_LOCUS11877</name>
</gene>